<keyword evidence="4" id="KW-0479">Metal-binding</keyword>
<dbReference type="GO" id="GO:0008081">
    <property type="term" value="F:phosphoric diester hydrolase activity"/>
    <property type="evidence" value="ECO:0007669"/>
    <property type="project" value="TreeGrafter"/>
</dbReference>
<dbReference type="Pfam" id="PF01261">
    <property type="entry name" value="AP_endonuc_2"/>
    <property type="match status" value="1"/>
</dbReference>
<proteinExistence type="inferred from homology"/>
<comment type="cofactor">
    <cofactor evidence="1">
        <name>Zn(2+)</name>
        <dbReference type="ChEBI" id="CHEBI:29105"/>
    </cofactor>
</comment>
<evidence type="ECO:0000256" key="7">
    <source>
        <dbReference type="ARBA" id="ARBA00022833"/>
    </source>
</evidence>
<evidence type="ECO:0000256" key="2">
    <source>
        <dbReference type="ARBA" id="ARBA00005340"/>
    </source>
</evidence>
<keyword evidence="6" id="KW-0378">Hydrolase</keyword>
<dbReference type="AlphaFoldDB" id="A0A917CIA3"/>
<dbReference type="InterPro" id="IPR001719">
    <property type="entry name" value="AP_endonuc_2"/>
</dbReference>
<evidence type="ECO:0000256" key="1">
    <source>
        <dbReference type="ARBA" id="ARBA00001947"/>
    </source>
</evidence>
<dbReference type="SUPFAM" id="SSF51658">
    <property type="entry name" value="Xylose isomerase-like"/>
    <property type="match status" value="1"/>
</dbReference>
<sequence>MPFTGAHVSISGGYHDAAKSALAQGGGAFQYFPKNPRSLTIKTYDAMDAQRCAEFCIKHDLRSIAHAPYPTNLAASDPDQVERTITSLLNDLAIAESCGSLGVVVHFGIYKGPDTLQGYKNIIQCLDKTLEQWNGRAKLLIENQAGDHALMGMTFEELSQIRGLSRYPEKIAFCLDTCHLFASGVWSMASEQDWLQKARDTGVMRHLAAVHFNDSAFPSGSRRDRHAVIGEGHIGEQALMRFLAIPEVRDVPIILETPRSEDGTHCEQIKCLNEWMHAAHSPSKQTDRKR</sequence>
<dbReference type="RefSeq" id="WP_188528504.1">
    <property type="nucleotide sequence ID" value="NZ_BMGR01000001.1"/>
</dbReference>
<dbReference type="PROSITE" id="PS51432">
    <property type="entry name" value="AP_NUCLEASE_F2_4"/>
    <property type="match status" value="1"/>
</dbReference>
<keyword evidence="10" id="KW-0255">Endonuclease</keyword>
<dbReference type="CDD" id="cd00019">
    <property type="entry name" value="AP2Ec"/>
    <property type="match status" value="1"/>
</dbReference>
<keyword evidence="3" id="KW-0540">Nuclease</keyword>
<gene>
    <name evidence="10" type="primary">nfo</name>
    <name evidence="10" type="ORF">GCM10010916_04000</name>
</gene>
<evidence type="ECO:0000259" key="9">
    <source>
        <dbReference type="Pfam" id="PF01261"/>
    </source>
</evidence>
<keyword evidence="5" id="KW-0227">DNA damage</keyword>
<dbReference type="Gene3D" id="3.20.20.150">
    <property type="entry name" value="Divalent-metal-dependent TIM barrel enzymes"/>
    <property type="match status" value="1"/>
</dbReference>
<dbReference type="PANTHER" id="PTHR21445:SF0">
    <property type="entry name" value="APURINIC-APYRIMIDINIC ENDONUCLEASE"/>
    <property type="match status" value="1"/>
</dbReference>
<dbReference type="PROSITE" id="PS00730">
    <property type="entry name" value="AP_NUCLEASE_F2_2"/>
    <property type="match status" value="1"/>
</dbReference>
<dbReference type="NCBIfam" id="TIGR00587">
    <property type="entry name" value="nfo"/>
    <property type="match status" value="1"/>
</dbReference>
<dbReference type="GO" id="GO:0003906">
    <property type="term" value="F:DNA-(apurinic or apyrimidinic site) endonuclease activity"/>
    <property type="evidence" value="ECO:0007669"/>
    <property type="project" value="TreeGrafter"/>
</dbReference>
<evidence type="ECO:0000313" key="11">
    <source>
        <dbReference type="Proteomes" id="UP000644756"/>
    </source>
</evidence>
<feature type="domain" description="Xylose isomerase-like TIM barrel" evidence="9">
    <location>
        <begin position="23"/>
        <end position="262"/>
    </location>
</feature>
<evidence type="ECO:0000256" key="8">
    <source>
        <dbReference type="ARBA" id="ARBA00023204"/>
    </source>
</evidence>
<keyword evidence="8" id="KW-0234">DNA repair</keyword>
<dbReference type="GO" id="GO:0003677">
    <property type="term" value="F:DNA binding"/>
    <property type="evidence" value="ECO:0007669"/>
    <property type="project" value="InterPro"/>
</dbReference>
<evidence type="ECO:0000313" key="10">
    <source>
        <dbReference type="EMBL" id="GGF89863.1"/>
    </source>
</evidence>
<dbReference type="InterPro" id="IPR036237">
    <property type="entry name" value="Xyl_isomerase-like_sf"/>
</dbReference>
<keyword evidence="7" id="KW-0862">Zinc</keyword>
<comment type="caution">
    <text evidence="10">The sequence shown here is derived from an EMBL/GenBank/DDBJ whole genome shotgun (WGS) entry which is preliminary data.</text>
</comment>
<reference evidence="10" key="2">
    <citation type="submission" date="2020-09" db="EMBL/GenBank/DDBJ databases">
        <authorList>
            <person name="Sun Q."/>
            <person name="Zhou Y."/>
        </authorList>
    </citation>
    <scope>NUCLEOTIDE SEQUENCE</scope>
    <source>
        <strain evidence="10">CGMCC 1.12987</strain>
    </source>
</reference>
<dbReference type="InterPro" id="IPR018246">
    <property type="entry name" value="AP_endonuc_F2_Zn_BS"/>
</dbReference>
<evidence type="ECO:0000256" key="3">
    <source>
        <dbReference type="ARBA" id="ARBA00022722"/>
    </source>
</evidence>
<dbReference type="PROSITE" id="PS00731">
    <property type="entry name" value="AP_NUCLEASE_F2_3"/>
    <property type="match status" value="1"/>
</dbReference>
<protein>
    <submittedName>
        <fullName evidence="10">Endonuclease 4</fullName>
    </submittedName>
</protein>
<evidence type="ECO:0000256" key="5">
    <source>
        <dbReference type="ARBA" id="ARBA00022763"/>
    </source>
</evidence>
<dbReference type="SMART" id="SM00518">
    <property type="entry name" value="AP2Ec"/>
    <property type="match status" value="1"/>
</dbReference>
<dbReference type="GO" id="GO:0008270">
    <property type="term" value="F:zinc ion binding"/>
    <property type="evidence" value="ECO:0007669"/>
    <property type="project" value="InterPro"/>
</dbReference>
<keyword evidence="11" id="KW-1185">Reference proteome</keyword>
<dbReference type="InterPro" id="IPR013022">
    <property type="entry name" value="Xyl_isomerase-like_TIM-brl"/>
</dbReference>
<accession>A0A917CIA3</accession>
<name>A0A917CIA3_9BACL</name>
<dbReference type="PANTHER" id="PTHR21445">
    <property type="entry name" value="ENDONUCLEASE IV ENDODEOXYRIBONUCLEASE IV"/>
    <property type="match status" value="1"/>
</dbReference>
<evidence type="ECO:0000256" key="6">
    <source>
        <dbReference type="ARBA" id="ARBA00022801"/>
    </source>
</evidence>
<dbReference type="EMBL" id="BMGR01000001">
    <property type="protein sequence ID" value="GGF89863.1"/>
    <property type="molecule type" value="Genomic_DNA"/>
</dbReference>
<comment type="similarity">
    <text evidence="2">Belongs to the AP endonuclease 2 family.</text>
</comment>
<dbReference type="Proteomes" id="UP000644756">
    <property type="component" value="Unassembled WGS sequence"/>
</dbReference>
<reference evidence="10" key="1">
    <citation type="journal article" date="2014" name="Int. J. Syst. Evol. Microbiol.">
        <title>Complete genome sequence of Corynebacterium casei LMG S-19264T (=DSM 44701T), isolated from a smear-ripened cheese.</title>
        <authorList>
            <consortium name="US DOE Joint Genome Institute (JGI-PGF)"/>
            <person name="Walter F."/>
            <person name="Albersmeier A."/>
            <person name="Kalinowski J."/>
            <person name="Ruckert C."/>
        </authorList>
    </citation>
    <scope>NUCLEOTIDE SEQUENCE</scope>
    <source>
        <strain evidence="10">CGMCC 1.12987</strain>
    </source>
</reference>
<evidence type="ECO:0000256" key="4">
    <source>
        <dbReference type="ARBA" id="ARBA00022723"/>
    </source>
</evidence>
<dbReference type="GO" id="GO:0006284">
    <property type="term" value="P:base-excision repair"/>
    <property type="evidence" value="ECO:0007669"/>
    <property type="project" value="TreeGrafter"/>
</dbReference>
<organism evidence="10 11">
    <name type="scientific">Paenibacillus abyssi</name>
    <dbReference type="NCBI Taxonomy" id="1340531"/>
    <lineage>
        <taxon>Bacteria</taxon>
        <taxon>Bacillati</taxon>
        <taxon>Bacillota</taxon>
        <taxon>Bacilli</taxon>
        <taxon>Bacillales</taxon>
        <taxon>Paenibacillaceae</taxon>
        <taxon>Paenibacillus</taxon>
    </lineage>
</organism>